<evidence type="ECO:0000313" key="2">
    <source>
        <dbReference type="Proteomes" id="UP000259683"/>
    </source>
</evidence>
<reference evidence="1" key="2">
    <citation type="submission" date="2021-07" db="EMBL/GenBank/DDBJ databases">
        <title>Giant CbK-like Caulobacter bacteriophages have genetically divergent genomes.</title>
        <authorList>
            <person name="Wilson K."/>
            <person name="Ely B."/>
        </authorList>
    </citation>
    <scope>NUCLEOTIDE SEQUENCE</scope>
</reference>
<name>A0A385ECZ2_9CAUD</name>
<protein>
    <submittedName>
        <fullName evidence="1">Uncharacterized protein</fullName>
    </submittedName>
</protein>
<gene>
    <name evidence="1" type="ORF">CcrSC_gp071c</name>
</gene>
<proteinExistence type="predicted"/>
<dbReference type="Proteomes" id="UP000259683">
    <property type="component" value="Segment"/>
</dbReference>
<reference evidence="1" key="1">
    <citation type="submission" date="2018-07" db="EMBL/GenBank/DDBJ databases">
        <authorList>
            <person name="Wilson K.M."/>
            <person name="Ely B."/>
        </authorList>
    </citation>
    <scope>NUCLEOTIDE SEQUENCE</scope>
</reference>
<dbReference type="EMBL" id="MH588547">
    <property type="protein sequence ID" value="AXQ69653.1"/>
    <property type="molecule type" value="Genomic_DNA"/>
</dbReference>
<accession>A0A385ECZ2</accession>
<organism evidence="1 2">
    <name type="scientific">Caulobacter phage CcrSC</name>
    <dbReference type="NCBI Taxonomy" id="2283272"/>
    <lineage>
        <taxon>Viruses</taxon>
        <taxon>Duplodnaviria</taxon>
        <taxon>Heunggongvirae</taxon>
        <taxon>Uroviricota</taxon>
        <taxon>Caudoviricetes</taxon>
        <taxon>Jeanschmidtviridae</taxon>
        <taxon>Bertelyvirus</taxon>
        <taxon>Bertelyvirus SC</taxon>
    </lineage>
</organism>
<sequence length="110" mass="12141">MTIEAKAIDLEVNFVDSTRLSMGTVWSKGWPTMHALTIKGGDYLVIPVRIEGDLGAEAVKVEPGVYRVKVLNVIKHVDGGLNIPEPFVSHVQVLVQVIERRPPPEPFDGR</sequence>
<keyword evidence="2" id="KW-1185">Reference proteome</keyword>
<evidence type="ECO:0000313" key="1">
    <source>
        <dbReference type="EMBL" id="AXQ69653.1"/>
    </source>
</evidence>